<gene>
    <name evidence="1" type="ORF">Gorai_002925</name>
</gene>
<dbReference type="AlphaFoldDB" id="A0A7J8QNI6"/>
<evidence type="ECO:0000313" key="2">
    <source>
        <dbReference type="Proteomes" id="UP000593578"/>
    </source>
</evidence>
<reference evidence="1 2" key="1">
    <citation type="journal article" date="2019" name="Genome Biol. Evol.">
        <title>Insights into the evolution of the New World diploid cottons (Gossypium, subgenus Houzingenia) based on genome sequencing.</title>
        <authorList>
            <person name="Grover C.E."/>
            <person name="Arick M.A. 2nd"/>
            <person name="Thrash A."/>
            <person name="Conover J.L."/>
            <person name="Sanders W.S."/>
            <person name="Peterson D.G."/>
            <person name="Frelichowski J.E."/>
            <person name="Scheffler J.A."/>
            <person name="Scheffler B.E."/>
            <person name="Wendel J.F."/>
        </authorList>
    </citation>
    <scope>NUCLEOTIDE SEQUENCE [LARGE SCALE GENOMIC DNA]</scope>
    <source>
        <strain evidence="1">8</strain>
        <tissue evidence="1">Leaf</tissue>
    </source>
</reference>
<name>A0A7J8QNI6_GOSRA</name>
<dbReference type="Proteomes" id="UP000593578">
    <property type="component" value="Unassembled WGS sequence"/>
</dbReference>
<accession>A0A7J8QNI6</accession>
<sequence length="26" mass="2968">MPKEIKHIESLLNNYSYTKGMEAATV</sequence>
<comment type="caution">
    <text evidence="1">The sequence shown here is derived from an EMBL/GenBank/DDBJ whole genome shotgun (WGS) entry which is preliminary data.</text>
</comment>
<protein>
    <submittedName>
        <fullName evidence="1">Uncharacterized protein</fullName>
    </submittedName>
</protein>
<dbReference type="EMBL" id="JABEZZ010000013">
    <property type="protein sequence ID" value="MBA0602756.1"/>
    <property type="molecule type" value="Genomic_DNA"/>
</dbReference>
<evidence type="ECO:0000313" key="1">
    <source>
        <dbReference type="EMBL" id="MBA0602756.1"/>
    </source>
</evidence>
<proteinExistence type="predicted"/>
<organism evidence="1 2">
    <name type="scientific">Gossypium raimondii</name>
    <name type="common">Peruvian cotton</name>
    <name type="synonym">Gossypium klotzschianum subsp. raimondii</name>
    <dbReference type="NCBI Taxonomy" id="29730"/>
    <lineage>
        <taxon>Eukaryota</taxon>
        <taxon>Viridiplantae</taxon>
        <taxon>Streptophyta</taxon>
        <taxon>Embryophyta</taxon>
        <taxon>Tracheophyta</taxon>
        <taxon>Spermatophyta</taxon>
        <taxon>Magnoliopsida</taxon>
        <taxon>eudicotyledons</taxon>
        <taxon>Gunneridae</taxon>
        <taxon>Pentapetalae</taxon>
        <taxon>rosids</taxon>
        <taxon>malvids</taxon>
        <taxon>Malvales</taxon>
        <taxon>Malvaceae</taxon>
        <taxon>Malvoideae</taxon>
        <taxon>Gossypium</taxon>
    </lineage>
</organism>